<reference evidence="1 2" key="1">
    <citation type="journal article" date="2016" name="Nat. Commun.">
        <title>Thousands of microbial genomes shed light on interconnected biogeochemical processes in an aquifer system.</title>
        <authorList>
            <person name="Anantharaman K."/>
            <person name="Brown C.T."/>
            <person name="Hug L.A."/>
            <person name="Sharon I."/>
            <person name="Castelle C.J."/>
            <person name="Probst A.J."/>
            <person name="Thomas B.C."/>
            <person name="Singh A."/>
            <person name="Wilkins M.J."/>
            <person name="Karaoz U."/>
            <person name="Brodie E.L."/>
            <person name="Williams K.H."/>
            <person name="Hubbard S.S."/>
            <person name="Banfield J.F."/>
        </authorList>
    </citation>
    <scope>NUCLEOTIDE SEQUENCE [LARGE SCALE GENOMIC DNA]</scope>
</reference>
<protein>
    <submittedName>
        <fullName evidence="1">Uncharacterized protein</fullName>
    </submittedName>
</protein>
<evidence type="ECO:0000313" key="2">
    <source>
        <dbReference type="Proteomes" id="UP000178302"/>
    </source>
</evidence>
<dbReference type="EMBL" id="MHQZ01000042">
    <property type="protein sequence ID" value="OHA13097.1"/>
    <property type="molecule type" value="Genomic_DNA"/>
</dbReference>
<dbReference type="AlphaFoldDB" id="A0A1G2LNA0"/>
<proteinExistence type="predicted"/>
<comment type="caution">
    <text evidence="1">The sequence shown here is derived from an EMBL/GenBank/DDBJ whole genome shotgun (WGS) entry which is preliminary data.</text>
</comment>
<name>A0A1G2LNA0_9BACT</name>
<organism evidence="1 2">
    <name type="scientific">Candidatus Tagabacteria bacterium RIFCSPLOWO2_01_FULL_39_11</name>
    <dbReference type="NCBI Taxonomy" id="1802295"/>
    <lineage>
        <taxon>Bacteria</taxon>
        <taxon>Candidatus Tagaibacteriota</taxon>
    </lineage>
</organism>
<sequence length="297" mass="34593">MKEGLKLNIESQEKIPTATENFVKNLDHECFEKYNNFSDDELEDEFIRLTQTHRGADPEPQKFKEQELGLLQIEYQRSARLSEISDSAEAKGGFFDKNHIEKFKDFGGILESVEGEYQGNTGKPYWILIPGLPISGKATLRRLIAKKLEQRFLDKKIVQIDRDYSKIFPDYPWQGDINIVEDVHGLDAGEEGNFDRFYTFENNQTGYDLLIYPFVAKKKYAENIVSRIEFWLKSGVADLTDPGTKKEAAEKGKKWIQKRPEFLKEDITAIRNLRKEDQKIIFFNMTNLLENIYKNPD</sequence>
<gene>
    <name evidence="1" type="ORF">A2909_01340</name>
</gene>
<evidence type="ECO:0000313" key="1">
    <source>
        <dbReference type="EMBL" id="OHA13097.1"/>
    </source>
</evidence>
<dbReference type="Proteomes" id="UP000178302">
    <property type="component" value="Unassembled WGS sequence"/>
</dbReference>
<accession>A0A1G2LNA0</accession>